<keyword evidence="4" id="KW-0067">ATP-binding</keyword>
<dbReference type="PANTHER" id="PTHR24223:SF443">
    <property type="entry name" value="MULTIDRUG-RESISTANCE LIKE PROTEIN 1, ISOFORM I"/>
    <property type="match status" value="1"/>
</dbReference>
<dbReference type="GO" id="GO:0016020">
    <property type="term" value="C:membrane"/>
    <property type="evidence" value="ECO:0007669"/>
    <property type="project" value="TreeGrafter"/>
</dbReference>
<keyword evidence="5" id="KW-0812">Transmembrane</keyword>
<proteinExistence type="predicted"/>
<comment type="subcellular location">
    <subcellularLocation>
        <location evidence="1">Endomembrane system</location>
        <topology evidence="1">Multi-pass membrane protein</topology>
    </subcellularLocation>
</comment>
<evidence type="ECO:0000256" key="2">
    <source>
        <dbReference type="ARBA" id="ARBA00022737"/>
    </source>
</evidence>
<dbReference type="GO" id="GO:0012505">
    <property type="term" value="C:endomembrane system"/>
    <property type="evidence" value="ECO:0007669"/>
    <property type="project" value="UniProtKB-SubCell"/>
</dbReference>
<dbReference type="GO" id="GO:0042626">
    <property type="term" value="F:ATPase-coupled transmembrane transporter activity"/>
    <property type="evidence" value="ECO:0007669"/>
    <property type="project" value="TreeGrafter"/>
</dbReference>
<evidence type="ECO:0000256" key="3">
    <source>
        <dbReference type="ARBA" id="ARBA00022741"/>
    </source>
</evidence>
<organism evidence="7 8">
    <name type="scientific">Mytilus coruscus</name>
    <name type="common">Sea mussel</name>
    <dbReference type="NCBI Taxonomy" id="42192"/>
    <lineage>
        <taxon>Eukaryota</taxon>
        <taxon>Metazoa</taxon>
        <taxon>Spiralia</taxon>
        <taxon>Lophotrochozoa</taxon>
        <taxon>Mollusca</taxon>
        <taxon>Bivalvia</taxon>
        <taxon>Autobranchia</taxon>
        <taxon>Pteriomorphia</taxon>
        <taxon>Mytilida</taxon>
        <taxon>Mytiloidea</taxon>
        <taxon>Mytilidae</taxon>
        <taxon>Mytilinae</taxon>
        <taxon>Mytilus</taxon>
    </lineage>
</organism>
<evidence type="ECO:0000256" key="1">
    <source>
        <dbReference type="ARBA" id="ARBA00004127"/>
    </source>
</evidence>
<dbReference type="SUPFAM" id="SSF52540">
    <property type="entry name" value="P-loop containing nucleoside triphosphate hydrolases"/>
    <property type="match status" value="1"/>
</dbReference>
<dbReference type="OrthoDB" id="6153343at2759"/>
<dbReference type="EMBL" id="CACVKT020002575">
    <property type="protein sequence ID" value="CAC5378593.1"/>
    <property type="molecule type" value="Genomic_DNA"/>
</dbReference>
<evidence type="ECO:0000256" key="5">
    <source>
        <dbReference type="SAM" id="Phobius"/>
    </source>
</evidence>
<dbReference type="InterPro" id="IPR003439">
    <property type="entry name" value="ABC_transporter-like_ATP-bd"/>
</dbReference>
<evidence type="ECO:0000313" key="8">
    <source>
        <dbReference type="Proteomes" id="UP000507470"/>
    </source>
</evidence>
<dbReference type="GO" id="GO:0005524">
    <property type="term" value="F:ATP binding"/>
    <property type="evidence" value="ECO:0007669"/>
    <property type="project" value="UniProtKB-KW"/>
</dbReference>
<accession>A0A6J8B511</accession>
<sequence length="211" mass="23795">MRQQPNTDDLIDINHLNLRWDGGWAEFMNVKAPFCGLPGMLCDLHHFTLLSICNLFLLVVSIIGRQLIKLILIMIFYSRGKTERFGNIRDTIYLLDSSLLSSIIPFYSKIIKSINITIPEKKLEAVVGHVGCGKSSLLSSILGDMTKVKGSVRVKTRVVVTHGLRWLPFVDKIIVMVDGTISEIGTYEELLSHDGAFAQFLKIYRNRDSGR</sequence>
<feature type="transmembrane region" description="Helical" evidence="5">
    <location>
        <begin position="47"/>
        <end position="77"/>
    </location>
</feature>
<dbReference type="Proteomes" id="UP000507470">
    <property type="component" value="Unassembled WGS sequence"/>
</dbReference>
<dbReference type="Pfam" id="PF00005">
    <property type="entry name" value="ABC_tran"/>
    <property type="match status" value="1"/>
</dbReference>
<dbReference type="PANTHER" id="PTHR24223">
    <property type="entry name" value="ATP-BINDING CASSETTE SUB-FAMILY C"/>
    <property type="match status" value="1"/>
</dbReference>
<keyword evidence="3" id="KW-0547">Nucleotide-binding</keyword>
<protein>
    <submittedName>
        <fullName evidence="7">ABCC1</fullName>
    </submittedName>
</protein>
<keyword evidence="5" id="KW-1133">Transmembrane helix</keyword>
<dbReference type="AlphaFoldDB" id="A0A6J8B511"/>
<evidence type="ECO:0000313" key="7">
    <source>
        <dbReference type="EMBL" id="CAC5378593.1"/>
    </source>
</evidence>
<name>A0A6J8B511_MYTCO</name>
<dbReference type="Gene3D" id="3.40.50.300">
    <property type="entry name" value="P-loop containing nucleotide triphosphate hydrolases"/>
    <property type="match status" value="2"/>
</dbReference>
<evidence type="ECO:0000256" key="4">
    <source>
        <dbReference type="ARBA" id="ARBA00022840"/>
    </source>
</evidence>
<dbReference type="InterPro" id="IPR050173">
    <property type="entry name" value="ABC_transporter_C-like"/>
</dbReference>
<dbReference type="InterPro" id="IPR027417">
    <property type="entry name" value="P-loop_NTPase"/>
</dbReference>
<gene>
    <name evidence="7" type="ORF">MCOR_14779</name>
</gene>
<keyword evidence="5" id="KW-0472">Membrane</keyword>
<keyword evidence="2" id="KW-0677">Repeat</keyword>
<reference evidence="7 8" key="1">
    <citation type="submission" date="2020-06" db="EMBL/GenBank/DDBJ databases">
        <authorList>
            <person name="Li R."/>
            <person name="Bekaert M."/>
        </authorList>
    </citation>
    <scope>NUCLEOTIDE SEQUENCE [LARGE SCALE GENOMIC DNA]</scope>
    <source>
        <strain evidence="8">wild</strain>
    </source>
</reference>
<evidence type="ECO:0000259" key="6">
    <source>
        <dbReference type="Pfam" id="PF00005"/>
    </source>
</evidence>
<keyword evidence="8" id="KW-1185">Reference proteome</keyword>
<dbReference type="GO" id="GO:0016887">
    <property type="term" value="F:ATP hydrolysis activity"/>
    <property type="evidence" value="ECO:0007669"/>
    <property type="project" value="InterPro"/>
</dbReference>
<feature type="domain" description="ABC transporter" evidence="6">
    <location>
        <begin position="112"/>
        <end position="175"/>
    </location>
</feature>